<dbReference type="Pfam" id="PF09814">
    <property type="entry name" value="HECT_2"/>
    <property type="match status" value="1"/>
</dbReference>
<evidence type="ECO:0000313" key="16">
    <source>
        <dbReference type="EMBL" id="EFA82811.1"/>
    </source>
</evidence>
<reference evidence="16 17" key="1">
    <citation type="journal article" date="2011" name="Genome Res.">
        <title>Phylogeny-wide analysis of social amoeba genomes highlights ancient origins for complex intercellular communication.</title>
        <authorList>
            <person name="Heidel A.J."/>
            <person name="Lawal H.M."/>
            <person name="Felder M."/>
            <person name="Schilde C."/>
            <person name="Helps N.R."/>
            <person name="Tunggal B."/>
            <person name="Rivero F."/>
            <person name="John U."/>
            <person name="Schleicher M."/>
            <person name="Eichinger L."/>
            <person name="Platzer M."/>
            <person name="Noegel A.A."/>
            <person name="Schaap P."/>
            <person name="Gloeckner G."/>
        </authorList>
    </citation>
    <scope>NUCLEOTIDE SEQUENCE [LARGE SCALE GENOMIC DNA]</scope>
    <source>
        <strain evidence="17">ATCC 26659 / Pp 5 / PN500</strain>
    </source>
</reference>
<comment type="caution">
    <text evidence="16">The sequence shown here is derived from an EMBL/GenBank/DDBJ whole genome shotgun (WGS) entry which is preliminary data.</text>
</comment>
<sequence>MNSKTENKVEDIESEEEEEEVYVPFSKRPEWSDVTPIEQDDGTNPICPIAYSDLFKDKMNYFRAIIKSGEKSKRVIDLIDAIIEDNPSNYTVWYYRREVLKSIEFDIEEEFYFVGTMGESDPKNYQIWNHRRYLVETYKDSSRELEFVADRLFEDAKNYHAWAHRQWVMTAFNLWDQELPFVESLLKLDHRNNSAWNQRFFVIEHKHRLPLPLPVLESEIATTLSFIRISPNNESPWSYLRVYQLTNYIYRRMPTPLFKYQCEFMSNIKVISLTVEIPESERKRKLDFSPFSKKRSNIGLLISYIDIVHSSSSYSFKIDIDLPLQHIIPDIRNNYTNFYPNQKDASSLSINIPYSFAVVEDENFNIKLNRQDDYESRLTKNTEDQVDRLRQYLSDLNQQNNNSNKDNNNNSIDKSFIICRLCLNSIIEYSGISSIKCLPSSSWSELADVWLCGCTGTSQFKGLPNELSSIKDQCLVGDTSILMHRFNLFESNIVTIDSTTTTTTATIISNQSNHDNDHSNSNHLYKIIQCKHCSQQIGLIHGDNCKIDKHRVATRSLKSFNNDDSNNYFYPGIDNIFSVNTIETVFSSLILNESHMTAIYKFLLVAPDHNRQCFLRLTLQSWDTFILFDNDTNKDSTIDDDASKFLPIIKIRYQIVNKKNVDINTGNNNGKSNELLDDDSFNIISLPLVDCFEIVNLLESNHSKLSKQRLLSSSSLTSNNNNNNNNNKNSGVGDESSSYTETTPLKLSFLRRI</sequence>
<dbReference type="InterPro" id="IPR002088">
    <property type="entry name" value="Prenyl_trans_a"/>
</dbReference>
<dbReference type="Proteomes" id="UP000001396">
    <property type="component" value="Unassembled WGS sequence"/>
</dbReference>
<dbReference type="PANTHER" id="PTHR11129:SF1">
    <property type="entry name" value="PROTEIN FARNESYLTRANSFERASE_GERANYLGERANYLTRANSFERASE TYPE-1 SUBUNIT ALPHA"/>
    <property type="match status" value="1"/>
</dbReference>
<evidence type="ECO:0000256" key="11">
    <source>
        <dbReference type="ARBA" id="ARBA00042436"/>
    </source>
</evidence>
<protein>
    <recommendedName>
        <fullName evidence="9">Protein farnesyltransferase/geranylgeranyltransferase type-1 subunit alpha</fullName>
        <ecNumber evidence="4">2.5.1.58</ecNumber>
        <ecNumber evidence="3">2.5.1.59</ecNumber>
    </recommendedName>
    <alternativeName>
        <fullName evidence="12">CAAX farnesyltransferase subunit alpha</fullName>
    </alternativeName>
    <alternativeName>
        <fullName evidence="11">FTase-alpha</fullName>
    </alternativeName>
    <alternativeName>
        <fullName evidence="10">Ras proteins prenyltransferase subunit alpha</fullName>
    </alternativeName>
    <alternativeName>
        <fullName evidence="13">Type I protein geranyl-geranyltransferase subunit alpha</fullName>
    </alternativeName>
</protein>
<dbReference type="AlphaFoldDB" id="D3B7R8"/>
<evidence type="ECO:0000256" key="6">
    <source>
        <dbReference type="ARBA" id="ARBA00022679"/>
    </source>
</evidence>
<comment type="similarity">
    <text evidence="2">Belongs to the protein prenyltransferase subunit alpha family.</text>
</comment>
<feature type="compositionally biased region" description="Basic and acidic residues" evidence="15">
    <location>
        <begin position="1"/>
        <end position="11"/>
    </location>
</feature>
<evidence type="ECO:0000256" key="1">
    <source>
        <dbReference type="ARBA" id="ARBA00001946"/>
    </source>
</evidence>
<dbReference type="GO" id="GO:0005953">
    <property type="term" value="C:CAAX-protein geranylgeranyltransferase complex"/>
    <property type="evidence" value="ECO:0007669"/>
    <property type="project" value="TreeGrafter"/>
</dbReference>
<evidence type="ECO:0000256" key="13">
    <source>
        <dbReference type="ARBA" id="ARBA00043219"/>
    </source>
</evidence>
<proteinExistence type="inferred from homology"/>
<name>D3B7R8_HETP5</name>
<dbReference type="InParanoid" id="D3B7R8"/>
<evidence type="ECO:0000256" key="8">
    <source>
        <dbReference type="ARBA" id="ARBA00022842"/>
    </source>
</evidence>
<dbReference type="GO" id="GO:0004662">
    <property type="term" value="F:CAAX-protein geranylgeranyltransferase activity"/>
    <property type="evidence" value="ECO:0007669"/>
    <property type="project" value="UniProtKB-EC"/>
</dbReference>
<feature type="region of interest" description="Disordered" evidence="15">
    <location>
        <begin position="713"/>
        <end position="740"/>
    </location>
</feature>
<feature type="coiled-coil region" evidence="14">
    <location>
        <begin position="379"/>
        <end position="406"/>
    </location>
</feature>
<dbReference type="EC" id="2.5.1.58" evidence="4"/>
<evidence type="ECO:0000256" key="2">
    <source>
        <dbReference type="ARBA" id="ARBA00006734"/>
    </source>
</evidence>
<keyword evidence="17" id="KW-1185">Reference proteome</keyword>
<evidence type="ECO:0000256" key="15">
    <source>
        <dbReference type="SAM" id="MobiDB-lite"/>
    </source>
</evidence>
<evidence type="ECO:0000256" key="4">
    <source>
        <dbReference type="ARBA" id="ARBA00012702"/>
    </source>
</evidence>
<dbReference type="STRING" id="670386.D3B7R8"/>
<feature type="region of interest" description="Disordered" evidence="15">
    <location>
        <begin position="1"/>
        <end position="20"/>
    </location>
</feature>
<dbReference type="GO" id="GO:0005965">
    <property type="term" value="C:protein farnesyltransferase complex"/>
    <property type="evidence" value="ECO:0007669"/>
    <property type="project" value="TreeGrafter"/>
</dbReference>
<evidence type="ECO:0000256" key="7">
    <source>
        <dbReference type="ARBA" id="ARBA00022737"/>
    </source>
</evidence>
<dbReference type="GeneID" id="31359993"/>
<keyword evidence="14" id="KW-0175">Coiled coil</keyword>
<keyword evidence="6 16" id="KW-0808">Transferase</keyword>
<evidence type="ECO:0000313" key="17">
    <source>
        <dbReference type="Proteomes" id="UP000001396"/>
    </source>
</evidence>
<keyword evidence="8" id="KW-0460">Magnesium</keyword>
<dbReference type="GO" id="GO:0004660">
    <property type="term" value="F:protein farnesyltransferase activity"/>
    <property type="evidence" value="ECO:0007669"/>
    <property type="project" value="UniProtKB-EC"/>
</dbReference>
<organism evidence="16 17">
    <name type="scientific">Heterostelium pallidum (strain ATCC 26659 / Pp 5 / PN500)</name>
    <name type="common">Cellular slime mold</name>
    <name type="synonym">Polysphondylium pallidum</name>
    <dbReference type="NCBI Taxonomy" id="670386"/>
    <lineage>
        <taxon>Eukaryota</taxon>
        <taxon>Amoebozoa</taxon>
        <taxon>Evosea</taxon>
        <taxon>Eumycetozoa</taxon>
        <taxon>Dictyostelia</taxon>
        <taxon>Acytosteliales</taxon>
        <taxon>Acytosteliaceae</taxon>
        <taxon>Heterostelium</taxon>
    </lineage>
</organism>
<dbReference type="InterPro" id="IPR019193">
    <property type="entry name" value="UBQ-conj_enz_E2-bd_prot"/>
</dbReference>
<dbReference type="RefSeq" id="XP_020434928.1">
    <property type="nucleotide sequence ID" value="XM_020575408.1"/>
</dbReference>
<feature type="compositionally biased region" description="Low complexity" evidence="15">
    <location>
        <begin position="713"/>
        <end position="730"/>
    </location>
</feature>
<dbReference type="Gene3D" id="1.25.40.120">
    <property type="entry name" value="Protein prenylyltransferase"/>
    <property type="match status" value="1"/>
</dbReference>
<evidence type="ECO:0000256" key="14">
    <source>
        <dbReference type="SAM" id="Coils"/>
    </source>
</evidence>
<dbReference type="PROSITE" id="PS51147">
    <property type="entry name" value="PFTA"/>
    <property type="match status" value="4"/>
</dbReference>
<dbReference type="EMBL" id="ADBJ01000018">
    <property type="protein sequence ID" value="EFA82811.1"/>
    <property type="molecule type" value="Genomic_DNA"/>
</dbReference>
<dbReference type="EC" id="2.5.1.59" evidence="3"/>
<evidence type="ECO:0000256" key="5">
    <source>
        <dbReference type="ARBA" id="ARBA00022602"/>
    </source>
</evidence>
<dbReference type="Pfam" id="PF01239">
    <property type="entry name" value="PPTA"/>
    <property type="match status" value="4"/>
</dbReference>
<evidence type="ECO:0000256" key="3">
    <source>
        <dbReference type="ARBA" id="ARBA00012700"/>
    </source>
</evidence>
<dbReference type="SUPFAM" id="SSF48439">
    <property type="entry name" value="Protein prenylyltransferase"/>
    <property type="match status" value="1"/>
</dbReference>
<accession>D3B7R8</accession>
<dbReference type="PANTHER" id="PTHR11129">
    <property type="entry name" value="PROTEIN FARNESYLTRANSFERASE ALPHA SUBUNIT/RAB GERANYLGERANYL TRANSFERASE ALPHA SUBUNIT"/>
    <property type="match status" value="1"/>
</dbReference>
<keyword evidence="5" id="KW-0637">Prenyltransferase</keyword>
<keyword evidence="7" id="KW-0677">Repeat</keyword>
<evidence type="ECO:0000256" key="10">
    <source>
        <dbReference type="ARBA" id="ARBA00041392"/>
    </source>
</evidence>
<evidence type="ECO:0000256" key="9">
    <source>
        <dbReference type="ARBA" id="ARBA00040965"/>
    </source>
</evidence>
<evidence type="ECO:0000256" key="12">
    <source>
        <dbReference type="ARBA" id="ARBA00043086"/>
    </source>
</evidence>
<comment type="cofactor">
    <cofactor evidence="1">
        <name>Mg(2+)</name>
        <dbReference type="ChEBI" id="CHEBI:18420"/>
    </cofactor>
</comment>
<gene>
    <name evidence="16" type="primary">fntA</name>
    <name evidence="16" type="ORF">PPL_04506</name>
</gene>